<name>A0A8S1MQS8_9CILI</name>
<gene>
    <name evidence="1" type="ORF">PSON_ATCC_30995.1.T0390034</name>
</gene>
<evidence type="ECO:0000313" key="1">
    <source>
        <dbReference type="EMBL" id="CAD8079336.1"/>
    </source>
</evidence>
<dbReference type="Proteomes" id="UP000692954">
    <property type="component" value="Unassembled WGS sequence"/>
</dbReference>
<dbReference type="EMBL" id="CAJJDN010000039">
    <property type="protein sequence ID" value="CAD8079336.1"/>
    <property type="molecule type" value="Genomic_DNA"/>
</dbReference>
<protein>
    <submittedName>
        <fullName evidence="1">Uncharacterized protein</fullName>
    </submittedName>
</protein>
<proteinExistence type="predicted"/>
<organism evidence="1 2">
    <name type="scientific">Paramecium sonneborni</name>
    <dbReference type="NCBI Taxonomy" id="65129"/>
    <lineage>
        <taxon>Eukaryota</taxon>
        <taxon>Sar</taxon>
        <taxon>Alveolata</taxon>
        <taxon>Ciliophora</taxon>
        <taxon>Intramacronucleata</taxon>
        <taxon>Oligohymenophorea</taxon>
        <taxon>Peniculida</taxon>
        <taxon>Parameciidae</taxon>
        <taxon>Paramecium</taxon>
    </lineage>
</organism>
<evidence type="ECO:0000313" key="2">
    <source>
        <dbReference type="Proteomes" id="UP000692954"/>
    </source>
</evidence>
<dbReference type="AlphaFoldDB" id="A0A8S1MQS8"/>
<dbReference type="OrthoDB" id="444265at2759"/>
<reference evidence="1" key="1">
    <citation type="submission" date="2021-01" db="EMBL/GenBank/DDBJ databases">
        <authorList>
            <consortium name="Genoscope - CEA"/>
            <person name="William W."/>
        </authorList>
    </citation>
    <scope>NUCLEOTIDE SEQUENCE</scope>
</reference>
<sequence length="84" mass="10311">MRPQLLFYLEVLKKGVLIYEKKLIMQFKRLTEIESNIFNREECQIWVIVFNNPKVSRKHTIVLQSKNTNEFYIYLHIEHMQIIQ</sequence>
<accession>A0A8S1MQS8</accession>
<comment type="caution">
    <text evidence="1">The sequence shown here is derived from an EMBL/GenBank/DDBJ whole genome shotgun (WGS) entry which is preliminary data.</text>
</comment>
<keyword evidence="2" id="KW-1185">Reference proteome</keyword>